<dbReference type="EMBL" id="KE123907">
    <property type="protein sequence ID" value="EPB91621.1"/>
    <property type="molecule type" value="Genomic_DNA"/>
</dbReference>
<gene>
    <name evidence="1" type="ORF">HMPREF1544_01543</name>
</gene>
<dbReference type="VEuPathDB" id="FungiDB:HMPREF1544_01543"/>
<name>S2JMP3_MUCC1</name>
<keyword evidence="2" id="KW-1185">Reference proteome</keyword>
<proteinExistence type="predicted"/>
<dbReference type="AlphaFoldDB" id="S2JMP3"/>
<evidence type="ECO:0000313" key="2">
    <source>
        <dbReference type="Proteomes" id="UP000014254"/>
    </source>
</evidence>
<accession>S2JMP3</accession>
<dbReference type="OrthoDB" id="10274033at2759"/>
<protein>
    <submittedName>
        <fullName evidence="1">Uncharacterized protein</fullName>
    </submittedName>
</protein>
<dbReference type="InParanoid" id="S2JMP3"/>
<organism evidence="1 2">
    <name type="scientific">Mucor circinelloides f. circinelloides (strain 1006PhL)</name>
    <name type="common">Mucormycosis agent</name>
    <name type="synonym">Calyptromyces circinelloides</name>
    <dbReference type="NCBI Taxonomy" id="1220926"/>
    <lineage>
        <taxon>Eukaryota</taxon>
        <taxon>Fungi</taxon>
        <taxon>Fungi incertae sedis</taxon>
        <taxon>Mucoromycota</taxon>
        <taxon>Mucoromycotina</taxon>
        <taxon>Mucoromycetes</taxon>
        <taxon>Mucorales</taxon>
        <taxon>Mucorineae</taxon>
        <taxon>Mucoraceae</taxon>
        <taxon>Mucor</taxon>
    </lineage>
</organism>
<sequence>MNVLPNSRKLNGVSLVEYLQEDSNSLVLAAAANTDDQYDYPIDLTHKEQETIVRQRYHYNNHANVKKYAVSKVRNNLNREQGYVNS</sequence>
<evidence type="ECO:0000313" key="1">
    <source>
        <dbReference type="EMBL" id="EPB91621.1"/>
    </source>
</evidence>
<reference evidence="2" key="1">
    <citation type="submission" date="2013-05" db="EMBL/GenBank/DDBJ databases">
        <title>The Genome sequence of Mucor circinelloides f. circinelloides 1006PhL.</title>
        <authorList>
            <consortium name="The Broad Institute Genomics Platform"/>
            <person name="Cuomo C."/>
            <person name="Earl A."/>
            <person name="Findley K."/>
            <person name="Lee S.C."/>
            <person name="Walker B."/>
            <person name="Young S."/>
            <person name="Zeng Q."/>
            <person name="Gargeya S."/>
            <person name="Fitzgerald M."/>
            <person name="Haas B."/>
            <person name="Abouelleil A."/>
            <person name="Allen A.W."/>
            <person name="Alvarado L."/>
            <person name="Arachchi H.M."/>
            <person name="Berlin A.M."/>
            <person name="Chapman S.B."/>
            <person name="Gainer-Dewar J."/>
            <person name="Goldberg J."/>
            <person name="Griggs A."/>
            <person name="Gujja S."/>
            <person name="Hansen M."/>
            <person name="Howarth C."/>
            <person name="Imamovic A."/>
            <person name="Ireland A."/>
            <person name="Larimer J."/>
            <person name="McCowan C."/>
            <person name="Murphy C."/>
            <person name="Pearson M."/>
            <person name="Poon T.W."/>
            <person name="Priest M."/>
            <person name="Roberts A."/>
            <person name="Saif S."/>
            <person name="Shea T."/>
            <person name="Sisk P."/>
            <person name="Sykes S."/>
            <person name="Wortman J."/>
            <person name="Nusbaum C."/>
            <person name="Birren B."/>
        </authorList>
    </citation>
    <scope>NUCLEOTIDE SEQUENCE [LARGE SCALE GENOMIC DNA]</scope>
    <source>
        <strain evidence="2">1006PhL</strain>
    </source>
</reference>
<dbReference type="Proteomes" id="UP000014254">
    <property type="component" value="Unassembled WGS sequence"/>
</dbReference>
<dbReference type="STRING" id="1220926.S2JMP3"/>